<accession>A0AB39ABA8</accession>
<protein>
    <submittedName>
        <fullName evidence="1">Uncharacterized protein</fullName>
    </submittedName>
</protein>
<sequence length="101" mass="11482">MDSNHQLIERRVNGEGDYPTIISKRRTGRLSSSAYVCDSVIAFTTTERTLLGQDTLRSHLQTYQYLAYRLQSALTCCVLACHQLGDFSLSGKRLDYYRLGL</sequence>
<reference evidence="1" key="2">
    <citation type="submission" date="2024-07" db="EMBL/GenBank/DDBJ databases">
        <authorList>
            <person name="Pedersen J.S."/>
            <person name="Mulbjerg M.R."/>
            <person name="Carstens A.B."/>
            <person name="Hansen L.H."/>
        </authorList>
    </citation>
    <scope>NUCLEOTIDE SEQUENCE</scope>
</reference>
<dbReference type="EMBL" id="PQ008971">
    <property type="protein sequence ID" value="XDF89519.1"/>
    <property type="molecule type" value="Genomic_DNA"/>
</dbReference>
<evidence type="ECO:0000313" key="1">
    <source>
        <dbReference type="EMBL" id="XDF89519.1"/>
    </source>
</evidence>
<reference evidence="1" key="1">
    <citation type="journal article" date="2024" name="Virus Res.">
        <title>A novel genus of Pectobacterium bacteriophages display broad host range by targeting several species of Danish soft rot isolates.</title>
        <authorList>
            <person name="Pedersen J.S."/>
            <person name="Carstens A.B."/>
            <person name="Rothgard M.M."/>
            <person name="Roy C."/>
            <person name="Viry A."/>
            <person name="Papudeshi B."/>
            <person name="Kot W."/>
            <person name="Hille F."/>
            <person name="Franz C.M.A.P."/>
            <person name="Edwards R."/>
            <person name="Hansen L.H."/>
        </authorList>
    </citation>
    <scope>NUCLEOTIDE SEQUENCE</scope>
</reference>
<organism evidence="1">
    <name type="scientific">Pectobacterium phage Amona</name>
    <dbReference type="NCBI Taxonomy" id="3158137"/>
    <lineage>
        <taxon>Viruses</taxon>
        <taxon>Duplodnaviria</taxon>
        <taxon>Heunggongvirae</taxon>
        <taxon>Uroviricota</taxon>
        <taxon>Caudoviricetes</taxon>
    </lineage>
</organism>
<proteinExistence type="predicted"/>
<gene>
    <name evidence="1" type="ORF">CVQSGQUC_CDS0014</name>
</gene>
<name>A0AB39ABA8_9CAUD</name>